<proteinExistence type="predicted"/>
<reference evidence="1" key="1">
    <citation type="submission" date="2023-08" db="EMBL/GenBank/DDBJ databases">
        <authorList>
            <person name="Chen Y."/>
            <person name="Shah S."/>
            <person name="Dougan E. K."/>
            <person name="Thang M."/>
            <person name="Chan C."/>
        </authorList>
    </citation>
    <scope>NUCLEOTIDE SEQUENCE</scope>
</reference>
<dbReference type="AlphaFoldDB" id="A0AA36HTT3"/>
<protein>
    <submittedName>
        <fullName evidence="1">Uncharacterized protein</fullName>
    </submittedName>
</protein>
<keyword evidence="2" id="KW-1185">Reference proteome</keyword>
<comment type="caution">
    <text evidence="1">The sequence shown here is derived from an EMBL/GenBank/DDBJ whole genome shotgun (WGS) entry which is preliminary data.</text>
</comment>
<sequence>MKTSRICDDFVLAISGREVSISCKILAPNFEASMDFAAIKHALSETVGCGGGSMQICWRSQSGTCKTCSLPLGPAFLANLDDADMVCRELAKRVLDHVALSSKVRNINHTGKLPAIVLYAELGHVLGHSQDCGVYRGTHRSSLQAAAWAECSLGSMQPWLWSSLRRCSKRTKDA</sequence>
<name>A0AA36HTT3_9DINO</name>
<gene>
    <name evidence="1" type="ORF">EVOR1521_LOCUS4058</name>
</gene>
<evidence type="ECO:0000313" key="1">
    <source>
        <dbReference type="EMBL" id="CAJ1374527.1"/>
    </source>
</evidence>
<dbReference type="EMBL" id="CAUJNA010000258">
    <property type="protein sequence ID" value="CAJ1374527.1"/>
    <property type="molecule type" value="Genomic_DNA"/>
</dbReference>
<organism evidence="1 2">
    <name type="scientific">Effrenium voratum</name>
    <dbReference type="NCBI Taxonomy" id="2562239"/>
    <lineage>
        <taxon>Eukaryota</taxon>
        <taxon>Sar</taxon>
        <taxon>Alveolata</taxon>
        <taxon>Dinophyceae</taxon>
        <taxon>Suessiales</taxon>
        <taxon>Symbiodiniaceae</taxon>
        <taxon>Effrenium</taxon>
    </lineage>
</organism>
<evidence type="ECO:0000313" key="2">
    <source>
        <dbReference type="Proteomes" id="UP001178507"/>
    </source>
</evidence>
<accession>A0AA36HTT3</accession>
<dbReference type="Proteomes" id="UP001178507">
    <property type="component" value="Unassembled WGS sequence"/>
</dbReference>